<dbReference type="EMBL" id="JAGFNP010000006">
    <property type="protein sequence ID" value="MBO3733719.1"/>
    <property type="molecule type" value="Genomic_DNA"/>
</dbReference>
<evidence type="ECO:0000313" key="1">
    <source>
        <dbReference type="EMBL" id="MBO3733719.1"/>
    </source>
</evidence>
<sequence length="192" mass="21190">MTQTQVTGRTAKPEVLGEWTTNHGNRLTLMARRATGYASIWLNHHGKPVKIGYAVHAGGVLREVRWEPLWNEQTDAWKTQQRNHIAALIAAWHAEGTPPPQPATLPASVLGIFDSFGFRFAVEPTATAEHAILSILNVAGSLTPVADLLHEQGHIAGISTRPGWKSTPDDRKRHWRHESEAILTQAAEQGRL</sequence>
<evidence type="ECO:0008006" key="3">
    <source>
        <dbReference type="Google" id="ProtNLM"/>
    </source>
</evidence>
<dbReference type="RefSeq" id="WP_208496683.1">
    <property type="nucleotide sequence ID" value="NZ_JAGFNP010000006.1"/>
</dbReference>
<reference evidence="1 2" key="1">
    <citation type="submission" date="2021-03" db="EMBL/GenBank/DDBJ databases">
        <title>Glycomyces sp. nov., a novel actinomycete isolated from soil.</title>
        <authorList>
            <person name="Yang X."/>
            <person name="Xu X."/>
        </authorList>
    </citation>
    <scope>NUCLEOTIDE SEQUENCE [LARGE SCALE GENOMIC DNA]</scope>
    <source>
        <strain evidence="1 2">NEAU-S30</strain>
    </source>
</reference>
<gene>
    <name evidence="1" type="ORF">J5V16_12855</name>
</gene>
<name>A0ABS3U4L6_9ACTN</name>
<accession>A0ABS3U4L6</accession>
<comment type="caution">
    <text evidence="1">The sequence shown here is derived from an EMBL/GenBank/DDBJ whole genome shotgun (WGS) entry which is preliminary data.</text>
</comment>
<proteinExistence type="predicted"/>
<dbReference type="Proteomes" id="UP000681341">
    <property type="component" value="Unassembled WGS sequence"/>
</dbReference>
<organism evidence="1 2">
    <name type="scientific">Glycomyces niveus</name>
    <dbReference type="NCBI Taxonomy" id="2820287"/>
    <lineage>
        <taxon>Bacteria</taxon>
        <taxon>Bacillati</taxon>
        <taxon>Actinomycetota</taxon>
        <taxon>Actinomycetes</taxon>
        <taxon>Glycomycetales</taxon>
        <taxon>Glycomycetaceae</taxon>
        <taxon>Glycomyces</taxon>
    </lineage>
</organism>
<evidence type="ECO:0000313" key="2">
    <source>
        <dbReference type="Proteomes" id="UP000681341"/>
    </source>
</evidence>
<keyword evidence="2" id="KW-1185">Reference proteome</keyword>
<protein>
    <recommendedName>
        <fullName evidence="3">Recombinase</fullName>
    </recommendedName>
</protein>